<dbReference type="EMBL" id="JBEPAZ010000068">
    <property type="protein sequence ID" value="MER6433755.1"/>
    <property type="molecule type" value="Genomic_DNA"/>
</dbReference>
<name>A0ABV1UKE0_9ACTN</name>
<feature type="region of interest" description="Disordered" evidence="1">
    <location>
        <begin position="1"/>
        <end position="82"/>
    </location>
</feature>
<feature type="compositionally biased region" description="Basic and acidic residues" evidence="1">
    <location>
        <begin position="8"/>
        <end position="39"/>
    </location>
</feature>
<evidence type="ECO:0000313" key="2">
    <source>
        <dbReference type="EMBL" id="MER6433755.1"/>
    </source>
</evidence>
<comment type="caution">
    <text evidence="2">The sequence shown here is derived from an EMBL/GenBank/DDBJ whole genome shotgun (WGS) entry which is preliminary data.</text>
</comment>
<evidence type="ECO:0000313" key="3">
    <source>
        <dbReference type="Proteomes" id="UP001470023"/>
    </source>
</evidence>
<proteinExistence type="predicted"/>
<accession>A0ABV1UKE0</accession>
<dbReference type="RefSeq" id="WP_352065770.1">
    <property type="nucleotide sequence ID" value="NZ_JBEPAZ010000068.1"/>
</dbReference>
<evidence type="ECO:0000256" key="1">
    <source>
        <dbReference type="SAM" id="MobiDB-lite"/>
    </source>
</evidence>
<keyword evidence="3" id="KW-1185">Reference proteome</keyword>
<organism evidence="2 3">
    <name type="scientific">Streptomyces sp. 900105245</name>
    <dbReference type="NCBI Taxonomy" id="3154379"/>
    <lineage>
        <taxon>Bacteria</taxon>
        <taxon>Bacillati</taxon>
        <taxon>Actinomycetota</taxon>
        <taxon>Actinomycetes</taxon>
        <taxon>Kitasatosporales</taxon>
        <taxon>Streptomycetaceae</taxon>
        <taxon>Streptomyces</taxon>
    </lineage>
</organism>
<sequence>MSFAEISGDNHERGTALGSRESREVPGGQHDEAGLHGDGKIPTLTDRFDPTAGTGHDSTVELATGNPAQAQPNDPSAAIDPTSLATLPLAPDAMTAASPIQLTSFLTKYL</sequence>
<protein>
    <submittedName>
        <fullName evidence="2">Uncharacterized protein</fullName>
    </submittedName>
</protein>
<dbReference type="Proteomes" id="UP001470023">
    <property type="component" value="Unassembled WGS sequence"/>
</dbReference>
<gene>
    <name evidence="2" type="ORF">ABT272_39510</name>
</gene>
<reference evidence="2 3" key="1">
    <citation type="submission" date="2024-06" db="EMBL/GenBank/DDBJ databases">
        <title>The Natural Products Discovery Center: Release of the First 8490 Sequenced Strains for Exploring Actinobacteria Biosynthetic Diversity.</title>
        <authorList>
            <person name="Kalkreuter E."/>
            <person name="Kautsar S.A."/>
            <person name="Yang D."/>
            <person name="Bader C.D."/>
            <person name="Teijaro C.N."/>
            <person name="Fluegel L."/>
            <person name="Davis C.M."/>
            <person name="Simpson J.R."/>
            <person name="Lauterbach L."/>
            <person name="Steele A.D."/>
            <person name="Gui C."/>
            <person name="Meng S."/>
            <person name="Li G."/>
            <person name="Viehrig K."/>
            <person name="Ye F."/>
            <person name="Su P."/>
            <person name="Kiefer A.F."/>
            <person name="Nichols A."/>
            <person name="Cepeda A.J."/>
            <person name="Yan W."/>
            <person name="Fan B."/>
            <person name="Jiang Y."/>
            <person name="Adhikari A."/>
            <person name="Zheng C.-J."/>
            <person name="Schuster L."/>
            <person name="Cowan T.M."/>
            <person name="Smanski M.J."/>
            <person name="Chevrette M.G."/>
            <person name="De Carvalho L.P.S."/>
            <person name="Shen B."/>
        </authorList>
    </citation>
    <scope>NUCLEOTIDE SEQUENCE [LARGE SCALE GENOMIC DNA]</scope>
    <source>
        <strain evidence="2 3">NPDC001166</strain>
    </source>
</reference>